<organism evidence="1 2">
    <name type="scientific">Hydnum rufescens UP504</name>
    <dbReference type="NCBI Taxonomy" id="1448309"/>
    <lineage>
        <taxon>Eukaryota</taxon>
        <taxon>Fungi</taxon>
        <taxon>Dikarya</taxon>
        <taxon>Basidiomycota</taxon>
        <taxon>Agaricomycotina</taxon>
        <taxon>Agaricomycetes</taxon>
        <taxon>Cantharellales</taxon>
        <taxon>Hydnaceae</taxon>
        <taxon>Hydnum</taxon>
    </lineage>
</organism>
<proteinExistence type="predicted"/>
<dbReference type="EMBL" id="MU128994">
    <property type="protein sequence ID" value="KAF9511905.1"/>
    <property type="molecule type" value="Genomic_DNA"/>
</dbReference>
<name>A0A9P6AUZ8_9AGAM</name>
<dbReference type="Proteomes" id="UP000886523">
    <property type="component" value="Unassembled WGS sequence"/>
</dbReference>
<reference evidence="1" key="1">
    <citation type="journal article" date="2020" name="Nat. Commun.">
        <title>Large-scale genome sequencing of mycorrhizal fungi provides insights into the early evolution of symbiotic traits.</title>
        <authorList>
            <person name="Miyauchi S."/>
            <person name="Kiss E."/>
            <person name="Kuo A."/>
            <person name="Drula E."/>
            <person name="Kohler A."/>
            <person name="Sanchez-Garcia M."/>
            <person name="Morin E."/>
            <person name="Andreopoulos B."/>
            <person name="Barry K.W."/>
            <person name="Bonito G."/>
            <person name="Buee M."/>
            <person name="Carver A."/>
            <person name="Chen C."/>
            <person name="Cichocki N."/>
            <person name="Clum A."/>
            <person name="Culley D."/>
            <person name="Crous P.W."/>
            <person name="Fauchery L."/>
            <person name="Girlanda M."/>
            <person name="Hayes R.D."/>
            <person name="Keri Z."/>
            <person name="LaButti K."/>
            <person name="Lipzen A."/>
            <person name="Lombard V."/>
            <person name="Magnuson J."/>
            <person name="Maillard F."/>
            <person name="Murat C."/>
            <person name="Nolan M."/>
            <person name="Ohm R.A."/>
            <person name="Pangilinan J."/>
            <person name="Pereira M.F."/>
            <person name="Perotto S."/>
            <person name="Peter M."/>
            <person name="Pfister S."/>
            <person name="Riley R."/>
            <person name="Sitrit Y."/>
            <person name="Stielow J.B."/>
            <person name="Szollosi G."/>
            <person name="Zifcakova L."/>
            <person name="Stursova M."/>
            <person name="Spatafora J.W."/>
            <person name="Tedersoo L."/>
            <person name="Vaario L.M."/>
            <person name="Yamada A."/>
            <person name="Yan M."/>
            <person name="Wang P."/>
            <person name="Xu J."/>
            <person name="Bruns T."/>
            <person name="Baldrian P."/>
            <person name="Vilgalys R."/>
            <person name="Dunand C."/>
            <person name="Henrissat B."/>
            <person name="Grigoriev I.V."/>
            <person name="Hibbett D."/>
            <person name="Nagy L.G."/>
            <person name="Martin F.M."/>
        </authorList>
    </citation>
    <scope>NUCLEOTIDE SEQUENCE</scope>
    <source>
        <strain evidence="1">UP504</strain>
    </source>
</reference>
<gene>
    <name evidence="1" type="ORF">BS47DRAFT_1363545</name>
</gene>
<protein>
    <recommendedName>
        <fullName evidence="3">Transposase</fullName>
    </recommendedName>
</protein>
<dbReference type="AlphaFoldDB" id="A0A9P6AUZ8"/>
<evidence type="ECO:0000313" key="1">
    <source>
        <dbReference type="EMBL" id="KAF9511905.1"/>
    </source>
</evidence>
<comment type="caution">
    <text evidence="1">The sequence shown here is derived from an EMBL/GenBank/DDBJ whole genome shotgun (WGS) entry which is preliminary data.</text>
</comment>
<dbReference type="OrthoDB" id="3265672at2759"/>
<evidence type="ECO:0000313" key="2">
    <source>
        <dbReference type="Proteomes" id="UP000886523"/>
    </source>
</evidence>
<sequence length="219" mass="24995">MPPQKHKGQRTLHWCVAKGEDATRQHAHHSQQLLTPAQESSLLEWIAHLGLLAQPLDCHTVGPFVKDICGIFLSKGWLGQFLQCHKKDLQYCQSSALDPKHAWCFNYSTVQDYFGKLKAILVEYDIPWENVYNMDEKGCQLGGGCKGHHCKYLFGHSSREQYHIHDANLELVTIVKCISANGFTLKPYIIFKGKQLWHSWYKATRAEWASALECPRMGG</sequence>
<evidence type="ECO:0008006" key="3">
    <source>
        <dbReference type="Google" id="ProtNLM"/>
    </source>
</evidence>
<keyword evidence="2" id="KW-1185">Reference proteome</keyword>
<accession>A0A9P6AUZ8</accession>